<evidence type="ECO:0000259" key="10">
    <source>
        <dbReference type="Pfam" id="PF04083"/>
    </source>
</evidence>
<keyword evidence="3 7" id="KW-0378">Hydrolase</keyword>
<keyword evidence="2 9" id="KW-0732">Signal</keyword>
<evidence type="ECO:0000256" key="8">
    <source>
        <dbReference type="PIRSR" id="PIRSR000862-1"/>
    </source>
</evidence>
<dbReference type="InterPro" id="IPR006693">
    <property type="entry name" value="AB_hydrolase_lipase"/>
</dbReference>
<feature type="domain" description="Partial AB-hydrolase lipase" evidence="10">
    <location>
        <begin position="54"/>
        <end position="113"/>
    </location>
</feature>
<evidence type="ECO:0000256" key="7">
    <source>
        <dbReference type="PIRNR" id="PIRNR000862"/>
    </source>
</evidence>
<proteinExistence type="inferred from homology"/>
<dbReference type="PIRSF" id="PIRSF000862">
    <property type="entry name" value="Steryl_ester_lip"/>
    <property type="match status" value="1"/>
</dbReference>
<name>A0A2A4K5V7_HELVI</name>
<feature type="active site" description="Charge relay system" evidence="8">
    <location>
        <position position="398"/>
    </location>
</feature>
<dbReference type="GO" id="GO:0016042">
    <property type="term" value="P:lipid catabolic process"/>
    <property type="evidence" value="ECO:0007669"/>
    <property type="project" value="UniProtKB-KW"/>
</dbReference>
<feature type="active site" description="Nucleophile" evidence="8">
    <location>
        <position position="192"/>
    </location>
</feature>
<evidence type="ECO:0000256" key="9">
    <source>
        <dbReference type="SAM" id="SignalP"/>
    </source>
</evidence>
<reference evidence="11" key="1">
    <citation type="submission" date="2017-09" db="EMBL/GenBank/DDBJ databases">
        <title>Contemporary evolution of a Lepidopteran species, Heliothis virescens, in response to modern agricultural practices.</title>
        <authorList>
            <person name="Fritz M.L."/>
            <person name="Deyonke A.M."/>
            <person name="Papanicolaou A."/>
            <person name="Micinski S."/>
            <person name="Westbrook J."/>
            <person name="Gould F."/>
        </authorList>
    </citation>
    <scope>NUCLEOTIDE SEQUENCE [LARGE SCALE GENOMIC DNA]</scope>
    <source>
        <strain evidence="11">HvINT-</strain>
        <tissue evidence="11">Whole body</tissue>
    </source>
</reference>
<dbReference type="Gene3D" id="3.40.50.1820">
    <property type="entry name" value="alpha/beta hydrolase"/>
    <property type="match status" value="1"/>
</dbReference>
<dbReference type="EMBL" id="NWSH01000114">
    <property type="protein sequence ID" value="PCG79406.1"/>
    <property type="molecule type" value="Genomic_DNA"/>
</dbReference>
<feature type="signal peptide" evidence="9">
    <location>
        <begin position="1"/>
        <end position="21"/>
    </location>
</feature>
<sequence>MLHRELLVVLATCLALAAARGSPHADDVDELLKRFGSRYSDNVFEDANLDVPGLIRKYRYPVEVHNVTTEDGYILEMHRIPHGRDANNDPNQRRPVVFVMHGLLCSSADFVLMGPGSGLGYILAEEGFDVWMGNARGNYYSRRHVTLNPDAILSTAFWKFSWDEMGNKDLPAMIDYVLDVTGEQRLHYVGHSQGTTAFFVLGSMLPAYNDKIISMHALAPVAYMAHNKNLLLKVLAPYSNNIESLASVMGIGEFLPHSIIFTWAGEALCRDEVVSQPLCSNILYLIGGWNENQHNATMMPVIFGHTPAGSSVRQLAHYGQGIAGKEFRRYDHGSALANYRVYRSIKPPRYDLSKITTPVFLHYSDTDPLAHVEDVETLFRELGRPIGKFRVPMATFSHIDFMYGINARELVYNRVINLIKAMDANAFDDGLLLDRIDFT</sequence>
<dbReference type="GO" id="GO:0016788">
    <property type="term" value="F:hydrolase activity, acting on ester bonds"/>
    <property type="evidence" value="ECO:0007669"/>
    <property type="project" value="InterPro"/>
</dbReference>
<keyword evidence="4 7" id="KW-0442">Lipid degradation</keyword>
<keyword evidence="6" id="KW-0325">Glycoprotein</keyword>
<feature type="active site" description="Charge relay system" evidence="8">
    <location>
        <position position="367"/>
    </location>
</feature>
<dbReference type="InterPro" id="IPR029058">
    <property type="entry name" value="AB_hydrolase_fold"/>
</dbReference>
<evidence type="ECO:0000256" key="6">
    <source>
        <dbReference type="ARBA" id="ARBA00023180"/>
    </source>
</evidence>
<evidence type="ECO:0000313" key="11">
    <source>
        <dbReference type="EMBL" id="PCG79406.1"/>
    </source>
</evidence>
<dbReference type="FunFam" id="3.40.50.1820:FF:000021">
    <property type="entry name" value="Lipase"/>
    <property type="match status" value="1"/>
</dbReference>
<dbReference type="Pfam" id="PF04083">
    <property type="entry name" value="Abhydro_lipase"/>
    <property type="match status" value="1"/>
</dbReference>
<evidence type="ECO:0000256" key="2">
    <source>
        <dbReference type="ARBA" id="ARBA00022729"/>
    </source>
</evidence>
<evidence type="ECO:0000256" key="1">
    <source>
        <dbReference type="ARBA" id="ARBA00010701"/>
    </source>
</evidence>
<feature type="chain" id="PRO_5013128027" description="Lipase" evidence="9">
    <location>
        <begin position="22"/>
        <end position="439"/>
    </location>
</feature>
<evidence type="ECO:0000256" key="5">
    <source>
        <dbReference type="ARBA" id="ARBA00023098"/>
    </source>
</evidence>
<organism evidence="11">
    <name type="scientific">Heliothis virescens</name>
    <name type="common">Tobacco budworm moth</name>
    <dbReference type="NCBI Taxonomy" id="7102"/>
    <lineage>
        <taxon>Eukaryota</taxon>
        <taxon>Metazoa</taxon>
        <taxon>Ecdysozoa</taxon>
        <taxon>Arthropoda</taxon>
        <taxon>Hexapoda</taxon>
        <taxon>Insecta</taxon>
        <taxon>Pterygota</taxon>
        <taxon>Neoptera</taxon>
        <taxon>Endopterygota</taxon>
        <taxon>Lepidoptera</taxon>
        <taxon>Glossata</taxon>
        <taxon>Ditrysia</taxon>
        <taxon>Noctuoidea</taxon>
        <taxon>Noctuidae</taxon>
        <taxon>Heliothinae</taxon>
        <taxon>Heliothis</taxon>
    </lineage>
</organism>
<comment type="caution">
    <text evidence="11">The sequence shown here is derived from an EMBL/GenBank/DDBJ whole genome shotgun (WGS) entry which is preliminary data.</text>
</comment>
<evidence type="ECO:0000256" key="3">
    <source>
        <dbReference type="ARBA" id="ARBA00022801"/>
    </source>
</evidence>
<dbReference type="AlphaFoldDB" id="A0A2A4K5V7"/>
<dbReference type="SUPFAM" id="SSF53474">
    <property type="entry name" value="alpha/beta-Hydrolases"/>
    <property type="match status" value="1"/>
</dbReference>
<dbReference type="InterPro" id="IPR025483">
    <property type="entry name" value="Lipase_euk"/>
</dbReference>
<gene>
    <name evidence="11" type="ORF">B5V51_792</name>
</gene>
<dbReference type="PANTHER" id="PTHR11005">
    <property type="entry name" value="LYSOSOMAL ACID LIPASE-RELATED"/>
    <property type="match status" value="1"/>
</dbReference>
<comment type="similarity">
    <text evidence="1 7">Belongs to the AB hydrolase superfamily. Lipase family.</text>
</comment>
<accession>A0A2A4K5V7</accession>
<dbReference type="STRING" id="7102.A0A2A4K5V7"/>
<evidence type="ECO:0000256" key="4">
    <source>
        <dbReference type="ARBA" id="ARBA00022963"/>
    </source>
</evidence>
<keyword evidence="5" id="KW-0443">Lipid metabolism</keyword>
<protein>
    <recommendedName>
        <fullName evidence="7">Lipase</fullName>
    </recommendedName>
</protein>